<dbReference type="PROSITE" id="PS51257">
    <property type="entry name" value="PROKAR_LIPOPROTEIN"/>
    <property type="match status" value="1"/>
</dbReference>
<dbReference type="Proteomes" id="UP000270487">
    <property type="component" value="Chromosome"/>
</dbReference>
<protein>
    <submittedName>
        <fullName evidence="5">Outer membrane protein/protective antigen OMA87</fullName>
    </submittedName>
</protein>
<keyword evidence="2" id="KW-0472">Membrane</keyword>
<dbReference type="InterPro" id="IPR000184">
    <property type="entry name" value="Bac_surfAg_D15"/>
</dbReference>
<evidence type="ECO:0000256" key="2">
    <source>
        <dbReference type="ARBA" id="ARBA00023136"/>
    </source>
</evidence>
<gene>
    <name evidence="5" type="ORF">NCTC13193_00295</name>
</gene>
<feature type="domain" description="Bacterial surface antigen (D15)" evidence="4">
    <location>
        <begin position="109"/>
        <end position="378"/>
    </location>
</feature>
<keyword evidence="3" id="KW-0732">Signal</keyword>
<evidence type="ECO:0000256" key="3">
    <source>
        <dbReference type="SAM" id="SignalP"/>
    </source>
</evidence>
<evidence type="ECO:0000259" key="4">
    <source>
        <dbReference type="Pfam" id="PF01103"/>
    </source>
</evidence>
<sequence>MAIPLRYLTLPLLALLSCAHAALLSRQQVDGMLAPLGSDNHFDSSKTIDWGVLPGPFYTPELGLGIGTAVVGMYRPDSLDSVSQNSTLALKGFFSSTGAFGVGFENYSFFANDQWRFFASGSLNNMPTYFWGTGYQAGRHDGNKEKYTQQSFQIAPELLYRIANATYAGVGWDFSSTHASDPDGGESSLFKAQAAGTSSISSGISGSLSYDTRDFVSNASRGQFLSLSDTYFAPELGGDSRFNTLEGQYNAYYSLSEKSVLALDVYSRLTTGDVPWDRLSELGDDKRMRGYYQGRYRDRNTFSGQVEYRRKLNWRHGYVLWAGAGTLSRKSRDLGQRPWLPTVGAGYRFEFKPRMNVRLDFGVGRESSGFYFQVGEAF</sequence>
<evidence type="ECO:0000313" key="5">
    <source>
        <dbReference type="EMBL" id="VEI62318.1"/>
    </source>
</evidence>
<accession>A0A448S3N5</accession>
<reference evidence="5 6" key="1">
    <citation type="submission" date="2018-12" db="EMBL/GenBank/DDBJ databases">
        <authorList>
            <consortium name="Pathogen Informatics"/>
        </authorList>
    </citation>
    <scope>NUCLEOTIDE SEQUENCE [LARGE SCALE GENOMIC DNA]</scope>
    <source>
        <strain evidence="5 6">NCTC13193</strain>
    </source>
</reference>
<evidence type="ECO:0000313" key="6">
    <source>
        <dbReference type="Proteomes" id="UP000270487"/>
    </source>
</evidence>
<organism evidence="5 6">
    <name type="scientific">Serratia fonticola</name>
    <dbReference type="NCBI Taxonomy" id="47917"/>
    <lineage>
        <taxon>Bacteria</taxon>
        <taxon>Pseudomonadati</taxon>
        <taxon>Pseudomonadota</taxon>
        <taxon>Gammaproteobacteria</taxon>
        <taxon>Enterobacterales</taxon>
        <taxon>Yersiniaceae</taxon>
        <taxon>Serratia</taxon>
    </lineage>
</organism>
<dbReference type="Pfam" id="PF01103">
    <property type="entry name" value="Omp85"/>
    <property type="match status" value="1"/>
</dbReference>
<name>A0A448S3N5_SERFO</name>
<dbReference type="AlphaFoldDB" id="A0A448S3N5"/>
<dbReference type="EMBL" id="LR134492">
    <property type="protein sequence ID" value="VEI62318.1"/>
    <property type="molecule type" value="Genomic_DNA"/>
</dbReference>
<dbReference type="Gene3D" id="2.40.160.50">
    <property type="entry name" value="membrane protein fhac: a member of the omp85/tpsb transporter family"/>
    <property type="match status" value="1"/>
</dbReference>
<feature type="signal peptide" evidence="3">
    <location>
        <begin position="1"/>
        <end position="21"/>
    </location>
</feature>
<evidence type="ECO:0000256" key="1">
    <source>
        <dbReference type="ARBA" id="ARBA00004370"/>
    </source>
</evidence>
<dbReference type="GO" id="GO:0019867">
    <property type="term" value="C:outer membrane"/>
    <property type="evidence" value="ECO:0007669"/>
    <property type="project" value="InterPro"/>
</dbReference>
<proteinExistence type="predicted"/>
<comment type="subcellular location">
    <subcellularLocation>
        <location evidence="1">Membrane</location>
    </subcellularLocation>
</comment>
<feature type="chain" id="PRO_5019572817" evidence="3">
    <location>
        <begin position="22"/>
        <end position="378"/>
    </location>
</feature>